<dbReference type="InterPro" id="IPR005628">
    <property type="entry name" value="GspK"/>
</dbReference>
<protein>
    <recommendedName>
        <fullName evidence="10">Type II secretion system protein K</fullName>
    </recommendedName>
</protein>
<accession>A0A3D3G4H3</accession>
<keyword evidence="3 10" id="KW-0813">Transport</keyword>
<dbReference type="Proteomes" id="UP000262257">
    <property type="component" value="Unassembled WGS sequence"/>
</dbReference>
<gene>
    <name evidence="13" type="ORF">DIC32_06650</name>
</gene>
<keyword evidence="6" id="KW-0812">Transmembrane</keyword>
<evidence type="ECO:0000256" key="6">
    <source>
        <dbReference type="ARBA" id="ARBA00022692"/>
    </source>
</evidence>
<keyword evidence="7" id="KW-0653">Protein transport</keyword>
<keyword evidence="8" id="KW-1133">Transmembrane helix</keyword>
<keyword evidence="5 10" id="KW-0997">Cell inner membrane</keyword>
<evidence type="ECO:0000256" key="10">
    <source>
        <dbReference type="PIRNR" id="PIRNR002786"/>
    </source>
</evidence>
<dbReference type="RefSeq" id="WP_284907945.1">
    <property type="nucleotide sequence ID" value="NZ_JASPBZ010000001.1"/>
</dbReference>
<proteinExistence type="inferred from homology"/>
<evidence type="ECO:0000256" key="3">
    <source>
        <dbReference type="ARBA" id="ARBA00022448"/>
    </source>
</evidence>
<evidence type="ECO:0000259" key="11">
    <source>
        <dbReference type="Pfam" id="PF03934"/>
    </source>
</evidence>
<comment type="caution">
    <text evidence="13">The sequence shown here is derived from an EMBL/GenBank/DDBJ whole genome shotgun (WGS) entry which is preliminary data.</text>
</comment>
<dbReference type="PIRSF" id="PIRSF002786">
    <property type="entry name" value="XcpX"/>
    <property type="match status" value="1"/>
</dbReference>
<dbReference type="InterPro" id="IPR049031">
    <property type="entry name" value="T2SSK_SAM-like_1st"/>
</dbReference>
<feature type="domain" description="T2SS protein K second SAM-like" evidence="11">
    <location>
        <begin position="208"/>
        <end position="268"/>
    </location>
</feature>
<comment type="subcellular location">
    <subcellularLocation>
        <location evidence="1 10">Cell inner membrane</location>
    </subcellularLocation>
</comment>
<dbReference type="InterPro" id="IPR038072">
    <property type="entry name" value="GspK_central_sf"/>
</dbReference>
<dbReference type="GO" id="GO:0005886">
    <property type="term" value="C:plasma membrane"/>
    <property type="evidence" value="ECO:0007669"/>
    <property type="project" value="UniProtKB-SubCell"/>
</dbReference>
<evidence type="ECO:0000313" key="13">
    <source>
        <dbReference type="EMBL" id="HCM31281.1"/>
    </source>
</evidence>
<evidence type="ECO:0000256" key="5">
    <source>
        <dbReference type="ARBA" id="ARBA00022519"/>
    </source>
</evidence>
<evidence type="ECO:0000259" key="12">
    <source>
        <dbReference type="Pfam" id="PF21687"/>
    </source>
</evidence>
<comment type="similarity">
    <text evidence="2 10">Belongs to the GSP K family.</text>
</comment>
<reference evidence="13 14" key="1">
    <citation type="journal article" date="2018" name="Nat. Biotechnol.">
        <title>A standardized bacterial taxonomy based on genome phylogeny substantially revises the tree of life.</title>
        <authorList>
            <person name="Parks D.H."/>
            <person name="Chuvochina M."/>
            <person name="Waite D.W."/>
            <person name="Rinke C."/>
            <person name="Skarshewski A."/>
            <person name="Chaumeil P.A."/>
            <person name="Hugenholtz P."/>
        </authorList>
    </citation>
    <scope>NUCLEOTIDE SEQUENCE [LARGE SCALE GENOMIC DNA]</scope>
    <source>
        <strain evidence="13">UBA10045</strain>
    </source>
</reference>
<keyword evidence="4 10" id="KW-1003">Cell membrane</keyword>
<dbReference type="SUPFAM" id="SSF54523">
    <property type="entry name" value="Pili subunits"/>
    <property type="match status" value="1"/>
</dbReference>
<name>A0A3D3G4H3_ACIRA</name>
<dbReference type="SUPFAM" id="SSF158544">
    <property type="entry name" value="GspK insert domain-like"/>
    <property type="match status" value="1"/>
</dbReference>
<keyword evidence="9 10" id="KW-0472">Membrane</keyword>
<dbReference type="Gene3D" id="3.30.1300.30">
    <property type="entry name" value="GSPII I/J protein-like"/>
    <property type="match status" value="1"/>
</dbReference>
<dbReference type="PANTHER" id="PTHR38831:SF1">
    <property type="entry name" value="TYPE II SECRETION SYSTEM PROTEIN K-RELATED"/>
    <property type="match status" value="1"/>
</dbReference>
<dbReference type="NCBIfam" id="NF037980">
    <property type="entry name" value="T2SS_GspK"/>
    <property type="match status" value="1"/>
</dbReference>
<evidence type="ECO:0000256" key="8">
    <source>
        <dbReference type="ARBA" id="ARBA00022989"/>
    </source>
</evidence>
<dbReference type="AlphaFoldDB" id="A0A3D3G4H3"/>
<dbReference type="EMBL" id="DPXL01000083">
    <property type="protein sequence ID" value="HCM31281.1"/>
    <property type="molecule type" value="Genomic_DNA"/>
</dbReference>
<dbReference type="PANTHER" id="PTHR38831">
    <property type="entry name" value="TYPE II SECRETION SYSTEM PROTEIN K"/>
    <property type="match status" value="1"/>
</dbReference>
<dbReference type="Pfam" id="PF03934">
    <property type="entry name" value="T2SSK"/>
    <property type="match status" value="1"/>
</dbReference>
<dbReference type="InterPro" id="IPR049179">
    <property type="entry name" value="T2SSK_SAM-like_2nd"/>
</dbReference>
<dbReference type="InterPro" id="IPR045584">
    <property type="entry name" value="Pilin-like"/>
</dbReference>
<evidence type="ECO:0000256" key="9">
    <source>
        <dbReference type="ARBA" id="ARBA00023136"/>
    </source>
</evidence>
<sequence>MRQQQGIALITILMMVALATILAATIAKRQSQTADNTAYLMRQDQSLLYAKSAEAFFSEILQQDKENAGDIDHLQEIWAQPMPAFPVEDGYISGRLKDESGKFNLNNLVKADGTVNPDAQAWFERLLVRVGLPAELSHAVIDWQDPDDLTIGAMGAESSYYQGLNQPHLTPNTRFFSIEELKQVRGFEGKKYQLIAPYVSALPAETKININTAPALVLASMDEKLDLNAVTDALQRKQSNMEYFNATGDLWGLEPFDQISATNKAQVNLLLDIKSDFFKAEIEVRLSERKRQLTTYFKRDENQIYIYFRSLAPF</sequence>
<evidence type="ECO:0000256" key="1">
    <source>
        <dbReference type="ARBA" id="ARBA00004533"/>
    </source>
</evidence>
<dbReference type="Gene3D" id="1.10.40.60">
    <property type="entry name" value="EpsJ-like"/>
    <property type="match status" value="2"/>
</dbReference>
<evidence type="ECO:0000313" key="14">
    <source>
        <dbReference type="Proteomes" id="UP000262257"/>
    </source>
</evidence>
<organism evidence="13 14">
    <name type="scientific">Acinetobacter radioresistens</name>
    <dbReference type="NCBI Taxonomy" id="40216"/>
    <lineage>
        <taxon>Bacteria</taxon>
        <taxon>Pseudomonadati</taxon>
        <taxon>Pseudomonadota</taxon>
        <taxon>Gammaproteobacteria</taxon>
        <taxon>Moraxellales</taxon>
        <taxon>Moraxellaceae</taxon>
        <taxon>Acinetobacter</taxon>
    </lineage>
</organism>
<evidence type="ECO:0000256" key="2">
    <source>
        <dbReference type="ARBA" id="ARBA00007246"/>
    </source>
</evidence>
<evidence type="ECO:0000256" key="7">
    <source>
        <dbReference type="ARBA" id="ARBA00022927"/>
    </source>
</evidence>
<feature type="domain" description="T2SS protein K first SAM-like" evidence="12">
    <location>
        <begin position="101"/>
        <end position="204"/>
    </location>
</feature>
<dbReference type="Pfam" id="PF21687">
    <property type="entry name" value="T2SSK_1st"/>
    <property type="match status" value="1"/>
</dbReference>
<evidence type="ECO:0000256" key="4">
    <source>
        <dbReference type="ARBA" id="ARBA00022475"/>
    </source>
</evidence>
<dbReference type="GO" id="GO:0009306">
    <property type="term" value="P:protein secretion"/>
    <property type="evidence" value="ECO:0007669"/>
    <property type="project" value="InterPro"/>
</dbReference>